<dbReference type="AlphaFoldDB" id="H0EME0"/>
<dbReference type="InParanoid" id="H0EME0"/>
<comment type="caution">
    <text evidence="1">The sequence shown here is derived from an EMBL/GenBank/DDBJ whole genome shotgun (WGS) entry which is preliminary data.</text>
</comment>
<organism evidence="1 2">
    <name type="scientific">Glarea lozoyensis (strain ATCC 74030 / MF5533)</name>
    <dbReference type="NCBI Taxonomy" id="1104152"/>
    <lineage>
        <taxon>Eukaryota</taxon>
        <taxon>Fungi</taxon>
        <taxon>Dikarya</taxon>
        <taxon>Ascomycota</taxon>
        <taxon>Pezizomycotina</taxon>
        <taxon>Leotiomycetes</taxon>
        <taxon>Helotiales</taxon>
        <taxon>Helotiaceae</taxon>
        <taxon>Glarea</taxon>
    </lineage>
</organism>
<proteinExistence type="predicted"/>
<sequence length="35" mass="3928">MTESLRATTCLSWRQKIKCGELHDGMVEPPSSHAQ</sequence>
<dbReference type="Proteomes" id="UP000005446">
    <property type="component" value="Unassembled WGS sequence"/>
</dbReference>
<name>H0EME0_GLAL7</name>
<dbReference type="EMBL" id="AGUE01000089">
    <property type="protein sequence ID" value="EHL00280.1"/>
    <property type="molecule type" value="Genomic_DNA"/>
</dbReference>
<evidence type="ECO:0000313" key="1">
    <source>
        <dbReference type="EMBL" id="EHL00280.1"/>
    </source>
</evidence>
<reference evidence="1 2" key="1">
    <citation type="journal article" date="2012" name="Eukaryot. Cell">
        <title>Genome sequence of the fungus Glarea lozoyensis: the first genome sequence of a species from the Helotiaceae family.</title>
        <authorList>
            <person name="Youssar L."/>
            <person name="Gruening B.A."/>
            <person name="Erxleben A."/>
            <person name="Guenther S."/>
            <person name="Huettel W."/>
        </authorList>
    </citation>
    <scope>NUCLEOTIDE SEQUENCE [LARGE SCALE GENOMIC DNA]</scope>
    <source>
        <strain evidence="2">ATCC 74030 / MF5533</strain>
    </source>
</reference>
<evidence type="ECO:0000313" key="2">
    <source>
        <dbReference type="Proteomes" id="UP000005446"/>
    </source>
</evidence>
<protein>
    <submittedName>
        <fullName evidence="1">Uncharacterized protein</fullName>
    </submittedName>
</protein>
<accession>H0EME0</accession>
<gene>
    <name evidence="1" type="ORF">M7I_3776</name>
</gene>
<dbReference type="HOGENOM" id="CLU_3368597_0_0_1"/>
<keyword evidence="2" id="KW-1185">Reference proteome</keyword>